<feature type="compositionally biased region" description="Basic and acidic residues" evidence="1">
    <location>
        <begin position="8"/>
        <end position="23"/>
    </location>
</feature>
<reference evidence="4" key="1">
    <citation type="submission" date="2024-04" db="EMBL/GenBank/DDBJ databases">
        <title>Salinicola lusitanus LLJ914,a marine bacterium isolated from the Okinawa Trough.</title>
        <authorList>
            <person name="Li J."/>
        </authorList>
    </citation>
    <scope>NUCLEOTIDE SEQUENCE [LARGE SCALE GENOMIC DNA]</scope>
</reference>
<accession>A0AAW0PL87</accession>
<dbReference type="GO" id="GO:0005884">
    <property type="term" value="C:actin filament"/>
    <property type="evidence" value="ECO:0007669"/>
    <property type="project" value="TreeGrafter"/>
</dbReference>
<dbReference type="Pfam" id="PF02181">
    <property type="entry name" value="FH2"/>
    <property type="match status" value="1"/>
</dbReference>
<dbReference type="SUPFAM" id="SSF101447">
    <property type="entry name" value="Formin homology 2 domain (FH2 domain)"/>
    <property type="match status" value="1"/>
</dbReference>
<evidence type="ECO:0000259" key="2">
    <source>
        <dbReference type="Pfam" id="PF02181"/>
    </source>
</evidence>
<dbReference type="InterPro" id="IPR015425">
    <property type="entry name" value="FH2_Formin"/>
</dbReference>
<dbReference type="PANTHER" id="PTHR45691:SF3">
    <property type="entry name" value="PROTEIN DIAPHANOUS HOMOLOG 2"/>
    <property type="match status" value="1"/>
</dbReference>
<organism evidence="3 4">
    <name type="scientific">Mugilogobius chulae</name>
    <name type="common">yellowstripe goby</name>
    <dbReference type="NCBI Taxonomy" id="88201"/>
    <lineage>
        <taxon>Eukaryota</taxon>
        <taxon>Metazoa</taxon>
        <taxon>Chordata</taxon>
        <taxon>Craniata</taxon>
        <taxon>Vertebrata</taxon>
        <taxon>Euteleostomi</taxon>
        <taxon>Actinopterygii</taxon>
        <taxon>Neopterygii</taxon>
        <taxon>Teleostei</taxon>
        <taxon>Neoteleostei</taxon>
        <taxon>Acanthomorphata</taxon>
        <taxon>Gobiaria</taxon>
        <taxon>Gobiiformes</taxon>
        <taxon>Gobioidei</taxon>
        <taxon>Gobiidae</taxon>
        <taxon>Gobionellinae</taxon>
        <taxon>Mugilogobius</taxon>
    </lineage>
</organism>
<dbReference type="Gene3D" id="1.20.58.630">
    <property type="match status" value="1"/>
</dbReference>
<dbReference type="InterPro" id="IPR051412">
    <property type="entry name" value="Formin_Homology_Diaphanous_sf"/>
</dbReference>
<evidence type="ECO:0000256" key="1">
    <source>
        <dbReference type="SAM" id="MobiDB-lite"/>
    </source>
</evidence>
<proteinExistence type="predicted"/>
<dbReference type="GO" id="GO:0030041">
    <property type="term" value="P:actin filament polymerization"/>
    <property type="evidence" value="ECO:0007669"/>
    <property type="project" value="TreeGrafter"/>
</dbReference>
<keyword evidence="4" id="KW-1185">Reference proteome</keyword>
<name>A0AAW0PL87_9GOBI</name>
<dbReference type="Proteomes" id="UP001460270">
    <property type="component" value="Unassembled WGS sequence"/>
</dbReference>
<dbReference type="EMBL" id="JBBPFD010000006">
    <property type="protein sequence ID" value="KAK7922027.1"/>
    <property type="molecule type" value="Genomic_DNA"/>
</dbReference>
<gene>
    <name evidence="3" type="ORF">WMY93_008929</name>
</gene>
<feature type="domain" description="FH2" evidence="2">
    <location>
        <begin position="68"/>
        <end position="132"/>
    </location>
</feature>
<evidence type="ECO:0000313" key="4">
    <source>
        <dbReference type="Proteomes" id="UP001460270"/>
    </source>
</evidence>
<evidence type="ECO:0000313" key="3">
    <source>
        <dbReference type="EMBL" id="KAK7922027.1"/>
    </source>
</evidence>
<dbReference type="PANTHER" id="PTHR45691">
    <property type="entry name" value="PROTEIN DIAPHANOUS"/>
    <property type="match status" value="1"/>
</dbReference>
<sequence length="181" mass="20721">MNVPTAPAEREKARERETYEEECRGANQWNNTDFNAILLKPREVTQLSPGSPWLSTIYPHHTDKQFVKKDTQDDPDSRIQQFKKKTKELRILDSKTAQNLSIFLGSFRLPYEEIRDIVLQVDEERLSESLIQLGAAVSRDAVRPHSTVWLQRGSDRDCMLLDTGLSVGSICTALIYAHYAD</sequence>
<protein>
    <recommendedName>
        <fullName evidence="2">FH2 domain-containing protein</fullName>
    </recommendedName>
</protein>
<feature type="region of interest" description="Disordered" evidence="1">
    <location>
        <begin position="1"/>
        <end position="23"/>
    </location>
</feature>
<dbReference type="AlphaFoldDB" id="A0AAW0PL87"/>
<comment type="caution">
    <text evidence="3">The sequence shown here is derived from an EMBL/GenBank/DDBJ whole genome shotgun (WGS) entry which is preliminary data.</text>
</comment>